<dbReference type="AlphaFoldDB" id="A0AAD5JD58"/>
<comment type="caution">
    <text evidence="1">The sequence shown here is derived from an EMBL/GenBank/DDBJ whole genome shotgun (WGS) entry which is preliminary data.</text>
</comment>
<sequence length="537" mass="61098">MGYGMEKGRNFDAFANRKFAKDGMSYAEAMNVARLVERGLKELIKGRTMSWAGMYEVEEWLSKSAVGILKTLEVFQSTGERDGFVNNRFLWKDCFSSMEEWSEQTQQLESKKICWVEVHDVPLNYWCKDFFMKLGSQVGEVVWIDRATEHKQRLDIGKLLVLAPLGQALSCEIVVKVKGCDVPVKLVECQVSKMDKWINNQLGLMPTFSNLNFSTAKDGYDNMWSNSRRDFSSEDDNSPVSIRAAVRETVHVHVNNREKKDFRKDVRKPSLRITIVARKEVGGENVVLKKRKEETEYNSSGSDSEAGPGVNGLLLRGECSQLRPTGRLEVNGFCLGTNTLESLDYNVSEGVLTESGPYVKNVVGDKKRECVEGVCQSTAEARDLSSIQVVPETQMVVEHVIDLVVDLRGQDREVEVQEVGCFMELYKSDGNSGSDKVEGRKGSNSNFVKKQKGKCMKSSIKTHPMKTRRKVFWNLKEEISKFVERRVARVLEKEARLRGLREEYWAKGKSEEESGKPLWYTEEQVTKILETRGCTRF</sequence>
<reference evidence="1" key="1">
    <citation type="journal article" date="2022" name="Plant J.">
        <title>Strategies of tolerance reflected in two North American maple genomes.</title>
        <authorList>
            <person name="McEvoy S.L."/>
            <person name="Sezen U.U."/>
            <person name="Trouern-Trend A."/>
            <person name="McMahon S.M."/>
            <person name="Schaberg P.G."/>
            <person name="Yang J."/>
            <person name="Wegrzyn J.L."/>
            <person name="Swenson N.G."/>
        </authorList>
    </citation>
    <scope>NUCLEOTIDE SEQUENCE</scope>
    <source>
        <strain evidence="1">91603</strain>
    </source>
</reference>
<accession>A0AAD5JD58</accession>
<dbReference type="PANTHER" id="PTHR34427">
    <property type="entry name" value="DUF4283 DOMAIN PROTEIN"/>
    <property type="match status" value="1"/>
</dbReference>
<evidence type="ECO:0008006" key="3">
    <source>
        <dbReference type="Google" id="ProtNLM"/>
    </source>
</evidence>
<dbReference type="Proteomes" id="UP001064489">
    <property type="component" value="Chromosome 1"/>
</dbReference>
<evidence type="ECO:0000313" key="2">
    <source>
        <dbReference type="Proteomes" id="UP001064489"/>
    </source>
</evidence>
<proteinExistence type="predicted"/>
<gene>
    <name evidence="1" type="ORF">LWI28_014776</name>
</gene>
<evidence type="ECO:0000313" key="1">
    <source>
        <dbReference type="EMBL" id="KAI9195428.1"/>
    </source>
</evidence>
<protein>
    <recommendedName>
        <fullName evidence="3">DUF4283 domain-containing protein</fullName>
    </recommendedName>
</protein>
<reference evidence="1" key="2">
    <citation type="submission" date="2023-02" db="EMBL/GenBank/DDBJ databases">
        <authorList>
            <person name="Swenson N.G."/>
            <person name="Wegrzyn J.L."/>
            <person name="Mcevoy S.L."/>
        </authorList>
    </citation>
    <scope>NUCLEOTIDE SEQUENCE</scope>
    <source>
        <strain evidence="1">91603</strain>
        <tissue evidence="1">Leaf</tissue>
    </source>
</reference>
<dbReference type="PANTHER" id="PTHR34427:SF5">
    <property type="entry name" value="DUF4283 DOMAIN-CONTAINING PROTEIN"/>
    <property type="match status" value="1"/>
</dbReference>
<keyword evidence="2" id="KW-1185">Reference proteome</keyword>
<name>A0AAD5JD58_ACENE</name>
<dbReference type="EMBL" id="JAJSOW010000003">
    <property type="protein sequence ID" value="KAI9195428.1"/>
    <property type="molecule type" value="Genomic_DNA"/>
</dbReference>
<organism evidence="1 2">
    <name type="scientific">Acer negundo</name>
    <name type="common">Box elder</name>
    <dbReference type="NCBI Taxonomy" id="4023"/>
    <lineage>
        <taxon>Eukaryota</taxon>
        <taxon>Viridiplantae</taxon>
        <taxon>Streptophyta</taxon>
        <taxon>Embryophyta</taxon>
        <taxon>Tracheophyta</taxon>
        <taxon>Spermatophyta</taxon>
        <taxon>Magnoliopsida</taxon>
        <taxon>eudicotyledons</taxon>
        <taxon>Gunneridae</taxon>
        <taxon>Pentapetalae</taxon>
        <taxon>rosids</taxon>
        <taxon>malvids</taxon>
        <taxon>Sapindales</taxon>
        <taxon>Sapindaceae</taxon>
        <taxon>Hippocastanoideae</taxon>
        <taxon>Acereae</taxon>
        <taxon>Acer</taxon>
    </lineage>
</organism>